<feature type="domain" description="DUF3048" evidence="4">
    <location>
        <begin position="205"/>
        <end position="316"/>
    </location>
</feature>
<dbReference type="KEGG" id="tfr:BR63_13940"/>
<keyword evidence="6" id="KW-1185">Reference proteome</keyword>
<dbReference type="InterPro" id="IPR021416">
    <property type="entry name" value="DUF3048_N"/>
</dbReference>
<dbReference type="Proteomes" id="UP000515847">
    <property type="component" value="Chromosome"/>
</dbReference>
<proteinExistence type="predicted"/>
<evidence type="ECO:0000259" key="3">
    <source>
        <dbReference type="Pfam" id="PF11258"/>
    </source>
</evidence>
<evidence type="ECO:0000256" key="1">
    <source>
        <dbReference type="SAM" id="MobiDB-lite"/>
    </source>
</evidence>
<name>A0A7G6E5E0_THEFR</name>
<dbReference type="OrthoDB" id="9779102at2"/>
<sequence length="327" mass="36436">MKKLMATLLIATAVLTSCSKTNEAPPLPQSPPPTVGVKEPQPLPQAQQKPRLPGTLCVMVDNYYKARPQSGLDKAELVYEILAEGGITRYLALFYQEPAEKIGPIRSARYYFVQLARGYDAPFAHAGGNADALALIPKIGVKDLDEIYNAGGYFWRDNNRQMPHNLYSSTEKLLAGAQAKGYKLIPPSLPVGSTWEGIAHKPEITFDYSSGKYTYQASWVYENQRYTRKINGKPHLMEDGATIVADNLIAMVAPTREVVKEELESEIKLIGKGEARYFIDGKMMKGSWEKPSPERNIRFLDEKGQPVKFKPGKTWVQVLPGWGKLTS</sequence>
<dbReference type="Pfam" id="PF11258">
    <property type="entry name" value="DUF3048"/>
    <property type="match status" value="1"/>
</dbReference>
<dbReference type="RefSeq" id="WP_051965894.1">
    <property type="nucleotide sequence ID" value="NZ_CP045798.1"/>
</dbReference>
<dbReference type="PROSITE" id="PS51257">
    <property type="entry name" value="PROKAR_LIPOPROTEIN"/>
    <property type="match status" value="1"/>
</dbReference>
<dbReference type="EMBL" id="CP045798">
    <property type="protein sequence ID" value="QNB47294.1"/>
    <property type="molecule type" value="Genomic_DNA"/>
</dbReference>
<dbReference type="SUPFAM" id="SSF159774">
    <property type="entry name" value="YerB-like"/>
    <property type="match status" value="1"/>
</dbReference>
<protein>
    <submittedName>
        <fullName evidence="5">DUF3048 domain-containing protein</fullName>
    </submittedName>
</protein>
<keyword evidence="2" id="KW-0732">Signal</keyword>
<dbReference type="Gene3D" id="3.50.90.10">
    <property type="entry name" value="YerB-like"/>
    <property type="match status" value="1"/>
</dbReference>
<evidence type="ECO:0000259" key="4">
    <source>
        <dbReference type="Pfam" id="PF17479"/>
    </source>
</evidence>
<evidence type="ECO:0000256" key="2">
    <source>
        <dbReference type="SAM" id="SignalP"/>
    </source>
</evidence>
<gene>
    <name evidence="5" type="ORF">BR63_13940</name>
</gene>
<feature type="signal peptide" evidence="2">
    <location>
        <begin position="1"/>
        <end position="24"/>
    </location>
</feature>
<accession>A0A7G6E5E0</accession>
<feature type="compositionally biased region" description="Pro residues" evidence="1">
    <location>
        <begin position="25"/>
        <end position="34"/>
    </location>
</feature>
<evidence type="ECO:0000313" key="5">
    <source>
        <dbReference type="EMBL" id="QNB47294.1"/>
    </source>
</evidence>
<dbReference type="InterPro" id="IPR035328">
    <property type="entry name" value="DUF3048_C"/>
</dbReference>
<dbReference type="Pfam" id="PF17479">
    <property type="entry name" value="DUF3048_C"/>
    <property type="match status" value="1"/>
</dbReference>
<feature type="chain" id="PRO_5029009078" evidence="2">
    <location>
        <begin position="25"/>
        <end position="327"/>
    </location>
</feature>
<organism evidence="5 6">
    <name type="scientific">Thermanaerosceptrum fracticalcis</name>
    <dbReference type="NCBI Taxonomy" id="1712410"/>
    <lineage>
        <taxon>Bacteria</taxon>
        <taxon>Bacillati</taxon>
        <taxon>Bacillota</taxon>
        <taxon>Clostridia</taxon>
        <taxon>Eubacteriales</taxon>
        <taxon>Peptococcaceae</taxon>
        <taxon>Thermanaerosceptrum</taxon>
    </lineage>
</organism>
<feature type="domain" description="DUF3048" evidence="3">
    <location>
        <begin position="55"/>
        <end position="182"/>
    </location>
</feature>
<dbReference type="InterPro" id="IPR023158">
    <property type="entry name" value="YerB-like_sf"/>
</dbReference>
<feature type="region of interest" description="Disordered" evidence="1">
    <location>
        <begin position="21"/>
        <end position="49"/>
    </location>
</feature>
<evidence type="ECO:0000313" key="6">
    <source>
        <dbReference type="Proteomes" id="UP000515847"/>
    </source>
</evidence>
<dbReference type="AlphaFoldDB" id="A0A7G6E5E0"/>
<reference evidence="5 6" key="1">
    <citation type="journal article" date="2019" name="Front. Microbiol.">
        <title>Thermoanaerosceptrum fracticalcis gen. nov. sp. nov., a Novel Fumarate-Fermenting Microorganism From a Deep Fractured Carbonate Aquifer of the US Great Basin.</title>
        <authorList>
            <person name="Hamilton-Brehm S.D."/>
            <person name="Stewart L.E."/>
            <person name="Zavarin M."/>
            <person name="Caldwell M."/>
            <person name="Lawson P.A."/>
            <person name="Onstott T.C."/>
            <person name="Grzymski J."/>
            <person name="Neveux I."/>
            <person name="Lollar B.S."/>
            <person name="Russell C.E."/>
            <person name="Moser D.P."/>
        </authorList>
    </citation>
    <scope>NUCLEOTIDE SEQUENCE [LARGE SCALE GENOMIC DNA]</scope>
    <source>
        <strain evidence="5 6">DRI-13</strain>
    </source>
</reference>